<dbReference type="Proteomes" id="UP001341259">
    <property type="component" value="Chromosome"/>
</dbReference>
<dbReference type="InterPro" id="IPR045775">
    <property type="entry name" value="DUF6207"/>
</dbReference>
<feature type="region of interest" description="Disordered" evidence="1">
    <location>
        <begin position="237"/>
        <end position="271"/>
    </location>
</feature>
<feature type="compositionally biased region" description="Basic and acidic residues" evidence="1">
    <location>
        <begin position="254"/>
        <end position="271"/>
    </location>
</feature>
<dbReference type="EMBL" id="CP107906">
    <property type="protein sequence ID" value="WUG92523.1"/>
    <property type="molecule type" value="Genomic_DNA"/>
</dbReference>
<proteinExistence type="predicted"/>
<evidence type="ECO:0000313" key="3">
    <source>
        <dbReference type="Proteomes" id="UP001341259"/>
    </source>
</evidence>
<evidence type="ECO:0000256" key="1">
    <source>
        <dbReference type="SAM" id="MobiDB-lite"/>
    </source>
</evidence>
<dbReference type="Pfam" id="PF19711">
    <property type="entry name" value="DUF6207"/>
    <property type="match status" value="1"/>
</dbReference>
<gene>
    <name evidence="2" type="ORF">OHB29_05560</name>
</gene>
<organism evidence="2 3">
    <name type="scientific">Streptomyces violaceus</name>
    <name type="common">Streptomyces venezuelae</name>
    <dbReference type="NCBI Taxonomy" id="1936"/>
    <lineage>
        <taxon>Bacteria</taxon>
        <taxon>Bacillati</taxon>
        <taxon>Actinomycetota</taxon>
        <taxon>Actinomycetes</taxon>
        <taxon>Kitasatosporales</taxon>
        <taxon>Streptomycetaceae</taxon>
        <taxon>Streptomyces</taxon>
    </lineage>
</organism>
<dbReference type="RefSeq" id="WP_328336940.1">
    <property type="nucleotide sequence ID" value="NZ_CP107906.1"/>
</dbReference>
<reference evidence="2 3" key="1">
    <citation type="submission" date="2022-10" db="EMBL/GenBank/DDBJ databases">
        <title>The complete genomes of actinobacterial strains from the NBC collection.</title>
        <authorList>
            <person name="Joergensen T.S."/>
            <person name="Alvarez Arevalo M."/>
            <person name="Sterndorff E.B."/>
            <person name="Faurdal D."/>
            <person name="Vuksanovic O."/>
            <person name="Mourched A.-S."/>
            <person name="Charusanti P."/>
            <person name="Shaw S."/>
            <person name="Blin K."/>
            <person name="Weber T."/>
        </authorList>
    </citation>
    <scope>NUCLEOTIDE SEQUENCE [LARGE SCALE GENOMIC DNA]</scope>
    <source>
        <strain evidence="2 3">NBC_00456</strain>
    </source>
</reference>
<name>A0ABZ1NLC3_STRVL</name>
<sequence length="337" mass="36147">MTTGSEHPAMTAIDDLLSRSLLMRDPHVPSDTVPYEDTAYPAFAPDGTPLWAVGGGDLADDNAARSLRALCEAVVVHSTPGQLADFVTEQLPSPRGAWILGCVLQLADAQDGARFWWQYAAGAGEPAASYCLYLHHLALGDRQAAALWHKQAGDDAPADSGLGVDTSIPTVLRILSRLAPATHRDHTETFTAVKAYVTTAVAAGYARNPGYEIPLPGPHFAEQLEIILAATSAVSRSVRQAQPPATDLPNRTRPRADAADRSGESVHEPERVLVETAARDESASSFFREAIAACWETAVADRTARGADRRDVRLRYLLDRRPAEPLQPFGGGAGRRS</sequence>
<keyword evidence="3" id="KW-1185">Reference proteome</keyword>
<evidence type="ECO:0000313" key="2">
    <source>
        <dbReference type="EMBL" id="WUG92523.1"/>
    </source>
</evidence>
<protein>
    <submittedName>
        <fullName evidence="2">DUF6207 family protein</fullName>
    </submittedName>
</protein>
<accession>A0ABZ1NLC3</accession>